<accession>A0A2V1CXD3</accession>
<evidence type="ECO:0008006" key="8">
    <source>
        <dbReference type="Google" id="ProtNLM"/>
    </source>
</evidence>
<organism evidence="6 7">
    <name type="scientific">Periconia macrospinosa</name>
    <dbReference type="NCBI Taxonomy" id="97972"/>
    <lineage>
        <taxon>Eukaryota</taxon>
        <taxon>Fungi</taxon>
        <taxon>Dikarya</taxon>
        <taxon>Ascomycota</taxon>
        <taxon>Pezizomycotina</taxon>
        <taxon>Dothideomycetes</taxon>
        <taxon>Pleosporomycetidae</taxon>
        <taxon>Pleosporales</taxon>
        <taxon>Massarineae</taxon>
        <taxon>Periconiaceae</taxon>
        <taxon>Periconia</taxon>
    </lineage>
</organism>
<name>A0A2V1CXD3_9PLEO</name>
<proteinExistence type="predicted"/>
<sequence>VTFGVNDVYDYKSGIENKRKNSRWIDGTALEQQHYRSILIAAKISTAIVILLTFPGWRNSLQLFGCTIAFLALVWAYSSPPFRLKERPIVDSISNGVICWLFWACGYTFSGEKLLFSSKPAVWNGWFILLYGSAMHSLAAIVDVEADSRAQYCTIATILSERYAALFSLICL</sequence>
<dbReference type="InterPro" id="IPR044878">
    <property type="entry name" value="UbiA_sf"/>
</dbReference>
<protein>
    <recommendedName>
        <fullName evidence="8">UbiA prenyltransferase</fullName>
    </recommendedName>
</protein>
<evidence type="ECO:0000313" key="6">
    <source>
        <dbReference type="EMBL" id="PVH90154.1"/>
    </source>
</evidence>
<evidence type="ECO:0000256" key="4">
    <source>
        <dbReference type="ARBA" id="ARBA00023136"/>
    </source>
</evidence>
<evidence type="ECO:0000256" key="1">
    <source>
        <dbReference type="ARBA" id="ARBA00004141"/>
    </source>
</evidence>
<keyword evidence="3 5" id="KW-1133">Transmembrane helix</keyword>
<evidence type="ECO:0000313" key="7">
    <source>
        <dbReference type="Proteomes" id="UP000244855"/>
    </source>
</evidence>
<dbReference type="STRING" id="97972.A0A2V1CXD3"/>
<evidence type="ECO:0000256" key="3">
    <source>
        <dbReference type="ARBA" id="ARBA00022989"/>
    </source>
</evidence>
<dbReference type="GO" id="GO:0016020">
    <property type="term" value="C:membrane"/>
    <property type="evidence" value="ECO:0007669"/>
    <property type="project" value="UniProtKB-SubCell"/>
</dbReference>
<gene>
    <name evidence="6" type="ORF">DM02DRAFT_548345</name>
</gene>
<dbReference type="Pfam" id="PF01040">
    <property type="entry name" value="UbiA"/>
    <property type="match status" value="1"/>
</dbReference>
<feature type="transmembrane region" description="Helical" evidence="5">
    <location>
        <begin position="89"/>
        <end position="109"/>
    </location>
</feature>
<keyword evidence="7" id="KW-1185">Reference proteome</keyword>
<dbReference type="Proteomes" id="UP000244855">
    <property type="component" value="Unassembled WGS sequence"/>
</dbReference>
<feature type="transmembrane region" description="Helical" evidence="5">
    <location>
        <begin position="37"/>
        <end position="54"/>
    </location>
</feature>
<evidence type="ECO:0000256" key="5">
    <source>
        <dbReference type="SAM" id="Phobius"/>
    </source>
</evidence>
<feature type="transmembrane region" description="Helical" evidence="5">
    <location>
        <begin position="60"/>
        <end position="77"/>
    </location>
</feature>
<reference evidence="6 7" key="1">
    <citation type="journal article" date="2018" name="Sci. Rep.">
        <title>Comparative genomics provides insights into the lifestyle and reveals functional heterogeneity of dark septate endophytic fungi.</title>
        <authorList>
            <person name="Knapp D.G."/>
            <person name="Nemeth J.B."/>
            <person name="Barry K."/>
            <person name="Hainaut M."/>
            <person name="Henrissat B."/>
            <person name="Johnson J."/>
            <person name="Kuo A."/>
            <person name="Lim J.H.P."/>
            <person name="Lipzen A."/>
            <person name="Nolan M."/>
            <person name="Ohm R.A."/>
            <person name="Tamas L."/>
            <person name="Grigoriev I.V."/>
            <person name="Spatafora J.W."/>
            <person name="Nagy L.G."/>
            <person name="Kovacs G.M."/>
        </authorList>
    </citation>
    <scope>NUCLEOTIDE SEQUENCE [LARGE SCALE GENOMIC DNA]</scope>
    <source>
        <strain evidence="6 7">DSE2036</strain>
    </source>
</reference>
<dbReference type="EMBL" id="KZ806641">
    <property type="protein sequence ID" value="PVH90154.1"/>
    <property type="molecule type" value="Genomic_DNA"/>
</dbReference>
<dbReference type="Gene3D" id="1.10.357.140">
    <property type="entry name" value="UbiA prenyltransferase"/>
    <property type="match status" value="1"/>
</dbReference>
<keyword evidence="4 5" id="KW-0472">Membrane</keyword>
<comment type="subcellular location">
    <subcellularLocation>
        <location evidence="1">Membrane</location>
        <topology evidence="1">Multi-pass membrane protein</topology>
    </subcellularLocation>
</comment>
<dbReference type="InterPro" id="IPR000537">
    <property type="entry name" value="UbiA_prenyltransferase"/>
</dbReference>
<feature type="transmembrane region" description="Helical" evidence="5">
    <location>
        <begin position="121"/>
        <end position="142"/>
    </location>
</feature>
<dbReference type="OrthoDB" id="2753389at2759"/>
<evidence type="ECO:0000256" key="2">
    <source>
        <dbReference type="ARBA" id="ARBA00022692"/>
    </source>
</evidence>
<keyword evidence="2 5" id="KW-0812">Transmembrane</keyword>
<feature type="non-terminal residue" evidence="6">
    <location>
        <position position="1"/>
    </location>
</feature>
<dbReference type="GO" id="GO:0016765">
    <property type="term" value="F:transferase activity, transferring alkyl or aryl (other than methyl) groups"/>
    <property type="evidence" value="ECO:0007669"/>
    <property type="project" value="InterPro"/>
</dbReference>
<dbReference type="AlphaFoldDB" id="A0A2V1CXD3"/>